<dbReference type="KEGG" id="ntr:B0W44_03630"/>
<reference evidence="1 2" key="1">
    <citation type="journal article" date="2015" name="Int. J. Syst. Evol. Microbiol.">
        <title>Novibacillus thermophilus gen. nov., sp. nov., a Gram-staining-negative and moderately thermophilic member of the family Thermoactinomycetaceae.</title>
        <authorList>
            <person name="Yang G."/>
            <person name="Chen J."/>
            <person name="Zhou S."/>
        </authorList>
    </citation>
    <scope>NUCLEOTIDE SEQUENCE [LARGE SCALE GENOMIC DNA]</scope>
    <source>
        <strain evidence="1 2">SG-1</strain>
    </source>
</reference>
<accession>A0A1U9K4P1</accession>
<dbReference type="EMBL" id="CP019699">
    <property type="protein sequence ID" value="AQS54996.1"/>
    <property type="molecule type" value="Genomic_DNA"/>
</dbReference>
<name>A0A1U9K4P1_9BACL</name>
<organism evidence="1 2">
    <name type="scientific">Novibacillus thermophilus</name>
    <dbReference type="NCBI Taxonomy" id="1471761"/>
    <lineage>
        <taxon>Bacteria</taxon>
        <taxon>Bacillati</taxon>
        <taxon>Bacillota</taxon>
        <taxon>Bacilli</taxon>
        <taxon>Bacillales</taxon>
        <taxon>Thermoactinomycetaceae</taxon>
        <taxon>Novibacillus</taxon>
    </lineage>
</organism>
<sequence>MLAISRRRLAETKLEQLKKGYGTYAETKEVARLIEAQLTKLPLTVHIDRTPVGCWYIPEGSEGSPEEACPSR</sequence>
<dbReference type="RefSeq" id="WP_228441486.1">
    <property type="nucleotide sequence ID" value="NZ_CP019699.1"/>
</dbReference>
<evidence type="ECO:0000313" key="2">
    <source>
        <dbReference type="Proteomes" id="UP000188603"/>
    </source>
</evidence>
<keyword evidence="2" id="KW-1185">Reference proteome</keyword>
<dbReference type="Pfam" id="PF26326">
    <property type="entry name" value="YtzJ"/>
    <property type="match status" value="1"/>
</dbReference>
<gene>
    <name evidence="1" type="ORF">B0W44_03630</name>
</gene>
<dbReference type="InterPro" id="IPR058867">
    <property type="entry name" value="YtzJ"/>
</dbReference>
<dbReference type="AlphaFoldDB" id="A0A1U9K4P1"/>
<proteinExistence type="predicted"/>
<evidence type="ECO:0000313" key="1">
    <source>
        <dbReference type="EMBL" id="AQS54996.1"/>
    </source>
</evidence>
<protein>
    <submittedName>
        <fullName evidence="1">Uncharacterized protein</fullName>
    </submittedName>
</protein>
<dbReference type="Proteomes" id="UP000188603">
    <property type="component" value="Chromosome"/>
</dbReference>
<dbReference type="STRING" id="1471761.B0W44_03630"/>